<reference evidence="1 2" key="1">
    <citation type="journal article" date="2014" name="Genome Announc.">
        <title>Draft genome sequences of the altered schaedler flora, a defined bacterial community from gnotobiotic mice.</title>
        <authorList>
            <person name="Wannemuehler M.J."/>
            <person name="Overstreet A.M."/>
            <person name="Ward D.V."/>
            <person name="Phillips G.J."/>
        </authorList>
    </citation>
    <scope>NUCLEOTIDE SEQUENCE [LARGE SCALE GENOMIC DNA]</scope>
    <source>
        <strain evidence="1 2">ASF492</strain>
    </source>
</reference>
<name>N2BH27_9FIRM</name>
<gene>
    <name evidence="1" type="ORF">C823_00104</name>
</gene>
<evidence type="ECO:0000313" key="1">
    <source>
        <dbReference type="EMBL" id="EMZ39476.1"/>
    </source>
</evidence>
<sequence length="39" mass="4118">MDYLLRGILIGLLFGLPVGAVGTMIVQHTLSSGISVFDI</sequence>
<dbReference type="AlphaFoldDB" id="N2BH27"/>
<accession>N2BH27</accession>
<protein>
    <submittedName>
        <fullName evidence="1">Uncharacterized protein</fullName>
    </submittedName>
</protein>
<dbReference type="EMBL" id="AQFT01000003">
    <property type="protein sequence ID" value="EMZ39476.1"/>
    <property type="molecule type" value="Genomic_DNA"/>
</dbReference>
<proteinExistence type="predicted"/>
<dbReference type="Proteomes" id="UP000012589">
    <property type="component" value="Unassembled WGS sequence"/>
</dbReference>
<dbReference type="HOGENOM" id="CLU_3309937_0_0_9"/>
<organism evidence="1 2">
    <name type="scientific">Eubacterium plexicaudatum ASF492</name>
    <dbReference type="NCBI Taxonomy" id="1235802"/>
    <lineage>
        <taxon>Bacteria</taxon>
        <taxon>Bacillati</taxon>
        <taxon>Bacillota</taxon>
        <taxon>Clostridia</taxon>
        <taxon>Eubacteriales</taxon>
        <taxon>Eubacteriaceae</taxon>
        <taxon>Eubacterium</taxon>
    </lineage>
</organism>
<comment type="caution">
    <text evidence="1">The sequence shown here is derived from an EMBL/GenBank/DDBJ whole genome shotgun (WGS) entry which is preliminary data.</text>
</comment>
<evidence type="ECO:0000313" key="2">
    <source>
        <dbReference type="Proteomes" id="UP000012589"/>
    </source>
</evidence>
<dbReference type="PATRIC" id="fig|1235802.3.peg.112"/>
<keyword evidence="2" id="KW-1185">Reference proteome</keyword>
<dbReference type="STRING" id="1235802.C823_00104"/>